<dbReference type="RefSeq" id="WP_035067930.1">
    <property type="nucleotide sequence ID" value="NZ_JAMOGB010000020.1"/>
</dbReference>
<organism evidence="1 2">
    <name type="scientific">Anoxybacillus gonensis</name>
    <dbReference type="NCBI Taxonomy" id="198467"/>
    <lineage>
        <taxon>Bacteria</taxon>
        <taxon>Bacillati</taxon>
        <taxon>Bacillota</taxon>
        <taxon>Bacilli</taxon>
        <taxon>Bacillales</taxon>
        <taxon>Anoxybacillaceae</taxon>
        <taxon>Anoxybacillus</taxon>
    </lineage>
</organism>
<reference evidence="1" key="1">
    <citation type="submission" date="2022-05" db="EMBL/GenBank/DDBJ databases">
        <title>Genome-based reclassification of Anoxybacillus salavatliensis Cihan et al. as a later heterotypic synonym of Anoxybacillus gonensis Belduz et al. 2003.</title>
        <authorList>
            <person name="Inan Bektas K."/>
            <person name="Guler H.I."/>
            <person name="Belduz A.O."/>
            <person name="Canakci S."/>
        </authorList>
    </citation>
    <scope>NUCLEOTIDE SEQUENCE</scope>
    <source>
        <strain evidence="1">NCIMB 13933</strain>
    </source>
</reference>
<keyword evidence="2" id="KW-1185">Reference proteome</keyword>
<gene>
    <name evidence="1" type="ORF">NBU54_14065</name>
</gene>
<sequence>MKEFIFQHDANLDGIRLRYAVIKFTTDEVIKPQYAACVAIVDDEEYFEILDSILTESLEAAVSFIKKEAIYRFGNEDLIVLFERLSEIN</sequence>
<proteinExistence type="predicted"/>
<protein>
    <submittedName>
        <fullName evidence="1">Uncharacterized protein</fullName>
    </submittedName>
</protein>
<name>A0AAW7TL10_9BACL</name>
<comment type="caution">
    <text evidence="1">The sequence shown here is derived from an EMBL/GenBank/DDBJ whole genome shotgun (WGS) entry which is preliminary data.</text>
</comment>
<accession>A0AAW7TL10</accession>
<dbReference type="AlphaFoldDB" id="A0AAW7TL10"/>
<evidence type="ECO:0000313" key="1">
    <source>
        <dbReference type="EMBL" id="MDO0878787.1"/>
    </source>
</evidence>
<evidence type="ECO:0000313" key="2">
    <source>
        <dbReference type="Proteomes" id="UP001176117"/>
    </source>
</evidence>
<dbReference type="EMBL" id="JAMOGB010000020">
    <property type="protein sequence ID" value="MDO0878787.1"/>
    <property type="molecule type" value="Genomic_DNA"/>
</dbReference>
<dbReference type="Proteomes" id="UP001176117">
    <property type="component" value="Unassembled WGS sequence"/>
</dbReference>